<evidence type="ECO:0000256" key="9">
    <source>
        <dbReference type="HAMAP-Rule" id="MF_00772"/>
    </source>
</evidence>
<dbReference type="STRING" id="1075417.SAMN05421823_10251"/>
<dbReference type="PANTHER" id="PTHR10815:SF5">
    <property type="entry name" value="METHYLATED-DNA--PROTEIN-CYSTEINE METHYLTRANSFERASE"/>
    <property type="match status" value="1"/>
</dbReference>
<comment type="similarity">
    <text evidence="2 9">Belongs to the MGMT family.</text>
</comment>
<dbReference type="EC" id="2.1.1.63" evidence="9"/>
<keyword evidence="13" id="KW-1185">Reference proteome</keyword>
<evidence type="ECO:0000256" key="1">
    <source>
        <dbReference type="ARBA" id="ARBA00001286"/>
    </source>
</evidence>
<evidence type="ECO:0000256" key="5">
    <source>
        <dbReference type="ARBA" id="ARBA00022679"/>
    </source>
</evidence>
<dbReference type="InterPro" id="IPR036217">
    <property type="entry name" value="MethylDNA_cys_MeTrfase_DNAb"/>
</dbReference>
<reference evidence="12 13" key="1">
    <citation type="submission" date="2016-10" db="EMBL/GenBank/DDBJ databases">
        <authorList>
            <person name="de Groot N.N."/>
        </authorList>
    </citation>
    <scope>NUCLEOTIDE SEQUENCE [LARGE SCALE GENOMIC DNA]</scope>
    <source>
        <strain evidence="12 13">DSM 25186</strain>
    </source>
</reference>
<dbReference type="InterPro" id="IPR036631">
    <property type="entry name" value="MGMT_N_sf"/>
</dbReference>
<evidence type="ECO:0000256" key="6">
    <source>
        <dbReference type="ARBA" id="ARBA00022763"/>
    </source>
</evidence>
<gene>
    <name evidence="12" type="ORF">SAMN05421823_10251</name>
</gene>
<keyword evidence="5 9" id="KW-0808">Transferase</keyword>
<accession>A0A1G8ZPN5</accession>
<keyword evidence="3 9" id="KW-0963">Cytoplasm</keyword>
<dbReference type="SUPFAM" id="SSF46767">
    <property type="entry name" value="Methylated DNA-protein cysteine methyltransferase, C-terminal domain"/>
    <property type="match status" value="1"/>
</dbReference>
<dbReference type="HAMAP" id="MF_00772">
    <property type="entry name" value="OGT"/>
    <property type="match status" value="1"/>
</dbReference>
<evidence type="ECO:0000313" key="13">
    <source>
        <dbReference type="Proteomes" id="UP000198510"/>
    </source>
</evidence>
<dbReference type="NCBIfam" id="TIGR00589">
    <property type="entry name" value="ogt"/>
    <property type="match status" value="1"/>
</dbReference>
<dbReference type="GO" id="GO:0003908">
    <property type="term" value="F:methylated-DNA-[protein]-cysteine S-methyltransferase activity"/>
    <property type="evidence" value="ECO:0007669"/>
    <property type="project" value="UniProtKB-UniRule"/>
</dbReference>
<dbReference type="PANTHER" id="PTHR10815">
    <property type="entry name" value="METHYLATED-DNA--PROTEIN-CYSTEINE METHYLTRANSFERASE"/>
    <property type="match status" value="1"/>
</dbReference>
<feature type="domain" description="Methylguanine DNA methyltransferase ribonuclease-like" evidence="11">
    <location>
        <begin position="3"/>
        <end position="67"/>
    </location>
</feature>
<dbReference type="Gene3D" id="1.10.10.10">
    <property type="entry name" value="Winged helix-like DNA-binding domain superfamily/Winged helix DNA-binding domain"/>
    <property type="match status" value="1"/>
</dbReference>
<evidence type="ECO:0000256" key="7">
    <source>
        <dbReference type="ARBA" id="ARBA00023204"/>
    </source>
</evidence>
<comment type="catalytic activity">
    <reaction evidence="8 9">
        <text>a 6-O-methyl-2'-deoxyguanosine in DNA + L-cysteinyl-[protein] = S-methyl-L-cysteinyl-[protein] + a 2'-deoxyguanosine in DNA</text>
        <dbReference type="Rhea" id="RHEA:24000"/>
        <dbReference type="Rhea" id="RHEA-COMP:10131"/>
        <dbReference type="Rhea" id="RHEA-COMP:10132"/>
        <dbReference type="Rhea" id="RHEA-COMP:11367"/>
        <dbReference type="Rhea" id="RHEA-COMP:11368"/>
        <dbReference type="ChEBI" id="CHEBI:29950"/>
        <dbReference type="ChEBI" id="CHEBI:82612"/>
        <dbReference type="ChEBI" id="CHEBI:85445"/>
        <dbReference type="ChEBI" id="CHEBI:85448"/>
        <dbReference type="EC" id="2.1.1.63"/>
    </reaction>
</comment>
<dbReference type="InterPro" id="IPR008332">
    <property type="entry name" value="MethylG_MeTrfase_N"/>
</dbReference>
<keyword evidence="4 9" id="KW-0489">Methyltransferase</keyword>
<dbReference type="InterPro" id="IPR023546">
    <property type="entry name" value="MGMT"/>
</dbReference>
<evidence type="ECO:0000313" key="12">
    <source>
        <dbReference type="EMBL" id="SDK17066.1"/>
    </source>
</evidence>
<evidence type="ECO:0000259" key="10">
    <source>
        <dbReference type="Pfam" id="PF01035"/>
    </source>
</evidence>
<dbReference type="GO" id="GO:0005737">
    <property type="term" value="C:cytoplasm"/>
    <property type="evidence" value="ECO:0007669"/>
    <property type="project" value="UniProtKB-SubCell"/>
</dbReference>
<evidence type="ECO:0000256" key="4">
    <source>
        <dbReference type="ARBA" id="ARBA00022603"/>
    </source>
</evidence>
<dbReference type="RefSeq" id="WP_089679292.1">
    <property type="nucleotide sequence ID" value="NZ_FNFO01000002.1"/>
</dbReference>
<dbReference type="AlphaFoldDB" id="A0A1G8ZPN5"/>
<dbReference type="OrthoDB" id="9802228at2"/>
<comment type="function">
    <text evidence="9">Involved in the cellular defense against the biological effects of O6-methylguanine (O6-MeG) and O4-methylthymine (O4-MeT) in DNA. Repairs the methylated nucleobase in DNA by stoichiometrically transferring the methyl group to a cysteine residue in the enzyme. This is a suicide reaction: the enzyme is irreversibly inactivated.</text>
</comment>
<dbReference type="EMBL" id="FNFO01000002">
    <property type="protein sequence ID" value="SDK17066.1"/>
    <property type="molecule type" value="Genomic_DNA"/>
</dbReference>
<feature type="domain" description="Methylated-DNA-[protein]-cysteine S-methyltransferase DNA binding" evidence="10">
    <location>
        <begin position="72"/>
        <end position="151"/>
    </location>
</feature>
<keyword evidence="7 9" id="KW-0234">DNA repair</keyword>
<evidence type="ECO:0000259" key="11">
    <source>
        <dbReference type="Pfam" id="PF02870"/>
    </source>
</evidence>
<dbReference type="CDD" id="cd06445">
    <property type="entry name" value="ATase"/>
    <property type="match status" value="1"/>
</dbReference>
<feature type="active site" description="Nucleophile; methyl group acceptor" evidence="9">
    <location>
        <position position="123"/>
    </location>
</feature>
<dbReference type="Proteomes" id="UP000198510">
    <property type="component" value="Unassembled WGS sequence"/>
</dbReference>
<comment type="catalytic activity">
    <reaction evidence="1 9">
        <text>a 4-O-methyl-thymidine in DNA + L-cysteinyl-[protein] = a thymidine in DNA + S-methyl-L-cysteinyl-[protein]</text>
        <dbReference type="Rhea" id="RHEA:53428"/>
        <dbReference type="Rhea" id="RHEA-COMP:10131"/>
        <dbReference type="Rhea" id="RHEA-COMP:10132"/>
        <dbReference type="Rhea" id="RHEA-COMP:13555"/>
        <dbReference type="Rhea" id="RHEA-COMP:13556"/>
        <dbReference type="ChEBI" id="CHEBI:29950"/>
        <dbReference type="ChEBI" id="CHEBI:82612"/>
        <dbReference type="ChEBI" id="CHEBI:137386"/>
        <dbReference type="ChEBI" id="CHEBI:137387"/>
        <dbReference type="EC" id="2.1.1.63"/>
    </reaction>
</comment>
<dbReference type="SUPFAM" id="SSF53155">
    <property type="entry name" value="Methylated DNA-protein cysteine methyltransferase domain"/>
    <property type="match status" value="1"/>
</dbReference>
<name>A0A1G8ZPN5_9BACT</name>
<dbReference type="Pfam" id="PF02870">
    <property type="entry name" value="Methyltransf_1N"/>
    <property type="match status" value="1"/>
</dbReference>
<dbReference type="PROSITE" id="PS00374">
    <property type="entry name" value="MGMT"/>
    <property type="match status" value="1"/>
</dbReference>
<dbReference type="InterPro" id="IPR001497">
    <property type="entry name" value="MethylDNA_cys_MeTrfase_AS"/>
</dbReference>
<dbReference type="InterPro" id="IPR014048">
    <property type="entry name" value="MethylDNA_cys_MeTrfase_DNA-bd"/>
</dbReference>
<keyword evidence="6 9" id="KW-0227">DNA damage</keyword>
<dbReference type="GO" id="GO:0006307">
    <property type="term" value="P:DNA alkylation repair"/>
    <property type="evidence" value="ECO:0007669"/>
    <property type="project" value="UniProtKB-UniRule"/>
</dbReference>
<dbReference type="GO" id="GO:0032259">
    <property type="term" value="P:methylation"/>
    <property type="evidence" value="ECO:0007669"/>
    <property type="project" value="UniProtKB-KW"/>
</dbReference>
<dbReference type="Gene3D" id="3.30.160.70">
    <property type="entry name" value="Methylated DNA-protein cysteine methyltransferase domain"/>
    <property type="match status" value="1"/>
</dbReference>
<comment type="subcellular location">
    <subcellularLocation>
        <location evidence="9">Cytoplasm</location>
    </subcellularLocation>
</comment>
<dbReference type="FunFam" id="1.10.10.10:FF:000214">
    <property type="entry name" value="Methylated-DNA--protein-cysteine methyltransferase"/>
    <property type="match status" value="1"/>
</dbReference>
<dbReference type="Pfam" id="PF01035">
    <property type="entry name" value="DNA_binding_1"/>
    <property type="match status" value="1"/>
</dbReference>
<organism evidence="12 13">
    <name type="scientific">Catalinimonas alkaloidigena</name>
    <dbReference type="NCBI Taxonomy" id="1075417"/>
    <lineage>
        <taxon>Bacteria</taxon>
        <taxon>Pseudomonadati</taxon>
        <taxon>Bacteroidota</taxon>
        <taxon>Cytophagia</taxon>
        <taxon>Cytophagales</taxon>
        <taxon>Catalimonadaceae</taxon>
        <taxon>Catalinimonas</taxon>
    </lineage>
</organism>
<evidence type="ECO:0000256" key="3">
    <source>
        <dbReference type="ARBA" id="ARBA00022490"/>
    </source>
</evidence>
<sequence length="164" mass="18195">MLTYSLLDSPIGTLLLRHRNGQLTHVHFEAFPPEPSWTFVSPESDPAARQVREYFTGERHVFDLDLAPEGTPFQQRVWQALLQVPYGATCSYSDLARQLGDLKAVRAVGAANGRNPIPIIIPCHRIIGQSGKLIGYAGGLSIKQQLLALERQHHPQTGAQMTLF</sequence>
<proteinExistence type="inferred from homology"/>
<evidence type="ECO:0000256" key="8">
    <source>
        <dbReference type="ARBA" id="ARBA00049348"/>
    </source>
</evidence>
<protein>
    <recommendedName>
        <fullName evidence="9">Methylated-DNA--protein-cysteine methyltransferase</fullName>
        <ecNumber evidence="9">2.1.1.63</ecNumber>
    </recommendedName>
    <alternativeName>
        <fullName evidence="9">6-O-methylguanine-DNA methyltransferase</fullName>
        <shortName evidence="9">MGMT</shortName>
    </alternativeName>
    <alternativeName>
        <fullName evidence="9">O-6-methylguanine-DNA-alkyltransferase</fullName>
    </alternativeName>
</protein>
<evidence type="ECO:0000256" key="2">
    <source>
        <dbReference type="ARBA" id="ARBA00008711"/>
    </source>
</evidence>
<comment type="miscellaneous">
    <text evidence="9">This enzyme catalyzes only one turnover and therefore is not strictly catalytic. According to one definition, an enzyme is a biocatalyst that acts repeatedly and over many reaction cycles.</text>
</comment>
<dbReference type="InterPro" id="IPR036388">
    <property type="entry name" value="WH-like_DNA-bd_sf"/>
</dbReference>